<organism evidence="2 3">
    <name type="scientific">Parascaris univalens</name>
    <name type="common">Nematode worm</name>
    <dbReference type="NCBI Taxonomy" id="6257"/>
    <lineage>
        <taxon>Eukaryota</taxon>
        <taxon>Metazoa</taxon>
        <taxon>Ecdysozoa</taxon>
        <taxon>Nematoda</taxon>
        <taxon>Chromadorea</taxon>
        <taxon>Rhabditida</taxon>
        <taxon>Spirurina</taxon>
        <taxon>Ascaridomorpha</taxon>
        <taxon>Ascaridoidea</taxon>
        <taxon>Ascarididae</taxon>
        <taxon>Parascaris</taxon>
    </lineage>
</organism>
<dbReference type="AlphaFoldDB" id="A0A915CK03"/>
<proteinExistence type="predicted"/>
<protein>
    <submittedName>
        <fullName evidence="3">Uncharacterized protein</fullName>
    </submittedName>
</protein>
<evidence type="ECO:0000256" key="1">
    <source>
        <dbReference type="SAM" id="MobiDB-lite"/>
    </source>
</evidence>
<feature type="compositionally biased region" description="Basic and acidic residues" evidence="1">
    <location>
        <begin position="41"/>
        <end position="52"/>
    </location>
</feature>
<feature type="region of interest" description="Disordered" evidence="1">
    <location>
        <begin position="31"/>
        <end position="52"/>
    </location>
</feature>
<accession>A0A915CK03</accession>
<evidence type="ECO:0000313" key="3">
    <source>
        <dbReference type="WBParaSite" id="PgR390_g001_t01"/>
    </source>
</evidence>
<dbReference type="Proteomes" id="UP000887569">
    <property type="component" value="Unplaced"/>
</dbReference>
<keyword evidence="2" id="KW-1185">Reference proteome</keyword>
<reference evidence="3" key="1">
    <citation type="submission" date="2022-11" db="UniProtKB">
        <authorList>
            <consortium name="WormBaseParasite"/>
        </authorList>
    </citation>
    <scope>IDENTIFICATION</scope>
</reference>
<name>A0A915CK03_PARUN</name>
<dbReference type="WBParaSite" id="PgR390_g001_t01">
    <property type="protein sequence ID" value="PgR390_g001_t01"/>
    <property type="gene ID" value="PgR390_g001"/>
</dbReference>
<evidence type="ECO:0000313" key="2">
    <source>
        <dbReference type="Proteomes" id="UP000887569"/>
    </source>
</evidence>
<sequence length="191" mass="20220">MGDRKLASGGMVRRNLVAVEDREKEIVQVGNGGRKLGNVGDGEKETGGKWRDAGEGTVAQVGMGDWVRQEIVHVGDWKNGSWASGQALGAWREELVPSGGKKEVGQKYDVGDGEKGSWVSAGIGEKEVVQVGGWEKELGKCVGDGEKEVVQSRASEKEVGKGDGLGVEVEGIGIWFRVVFRVKNVVSGGGV</sequence>